<evidence type="ECO:0000313" key="3">
    <source>
        <dbReference type="Proteomes" id="UP000276215"/>
    </source>
</evidence>
<feature type="compositionally biased region" description="Pro residues" evidence="1">
    <location>
        <begin position="9"/>
        <end position="19"/>
    </location>
</feature>
<evidence type="ECO:0000313" key="2">
    <source>
        <dbReference type="EMBL" id="RPB02507.1"/>
    </source>
</evidence>
<protein>
    <submittedName>
        <fullName evidence="2">Uncharacterized protein</fullName>
    </submittedName>
</protein>
<proteinExistence type="predicted"/>
<keyword evidence="3" id="KW-1185">Reference proteome</keyword>
<name>A0A3N4JWC2_9PEZI</name>
<accession>A0A3N4JWC2</accession>
<feature type="compositionally biased region" description="Polar residues" evidence="1">
    <location>
        <begin position="26"/>
        <end position="35"/>
    </location>
</feature>
<reference evidence="2 3" key="1">
    <citation type="journal article" date="2018" name="Nat. Ecol. Evol.">
        <title>Pezizomycetes genomes reveal the molecular basis of ectomycorrhizal truffle lifestyle.</title>
        <authorList>
            <person name="Murat C."/>
            <person name="Payen T."/>
            <person name="Noel B."/>
            <person name="Kuo A."/>
            <person name="Morin E."/>
            <person name="Chen J."/>
            <person name="Kohler A."/>
            <person name="Krizsan K."/>
            <person name="Balestrini R."/>
            <person name="Da Silva C."/>
            <person name="Montanini B."/>
            <person name="Hainaut M."/>
            <person name="Levati E."/>
            <person name="Barry K.W."/>
            <person name="Belfiori B."/>
            <person name="Cichocki N."/>
            <person name="Clum A."/>
            <person name="Dockter R.B."/>
            <person name="Fauchery L."/>
            <person name="Guy J."/>
            <person name="Iotti M."/>
            <person name="Le Tacon F."/>
            <person name="Lindquist E.A."/>
            <person name="Lipzen A."/>
            <person name="Malagnac F."/>
            <person name="Mello A."/>
            <person name="Molinier V."/>
            <person name="Miyauchi S."/>
            <person name="Poulain J."/>
            <person name="Riccioni C."/>
            <person name="Rubini A."/>
            <person name="Sitrit Y."/>
            <person name="Splivallo R."/>
            <person name="Traeger S."/>
            <person name="Wang M."/>
            <person name="Zifcakova L."/>
            <person name="Wipf D."/>
            <person name="Zambonelli A."/>
            <person name="Paolocci F."/>
            <person name="Nowrousian M."/>
            <person name="Ottonello S."/>
            <person name="Baldrian P."/>
            <person name="Spatafora J.W."/>
            <person name="Henrissat B."/>
            <person name="Nagy L.G."/>
            <person name="Aury J.M."/>
            <person name="Wincker P."/>
            <person name="Grigoriev I.V."/>
            <person name="Bonfante P."/>
            <person name="Martin F.M."/>
        </authorList>
    </citation>
    <scope>NUCLEOTIDE SEQUENCE [LARGE SCALE GENOMIC DNA]</scope>
    <source>
        <strain evidence="2 3">120613-1</strain>
    </source>
</reference>
<evidence type="ECO:0000256" key="1">
    <source>
        <dbReference type="SAM" id="MobiDB-lite"/>
    </source>
</evidence>
<gene>
    <name evidence="2" type="ORF">L873DRAFT_1801941</name>
</gene>
<dbReference type="EMBL" id="ML120367">
    <property type="protein sequence ID" value="RPB02507.1"/>
    <property type="molecule type" value="Genomic_DNA"/>
</dbReference>
<sequence>MNRLLPHKPLLPPTSPPPATLLIYTTPKTRTSPTPASKPRRSPLSKAQQRLPPPPLLGRPIQGNPRLPTNTTTAIPTIRQDLKRRYQHCPRSRTILAPPGAGCREFVGFVHGGGEEGVVEDVAGRCSFCESGRASGRGKGDIGVLVCIRKGLLEYSQSHPYDCQM</sequence>
<organism evidence="2 3">
    <name type="scientific">Choiromyces venosus 120613-1</name>
    <dbReference type="NCBI Taxonomy" id="1336337"/>
    <lineage>
        <taxon>Eukaryota</taxon>
        <taxon>Fungi</taxon>
        <taxon>Dikarya</taxon>
        <taxon>Ascomycota</taxon>
        <taxon>Pezizomycotina</taxon>
        <taxon>Pezizomycetes</taxon>
        <taxon>Pezizales</taxon>
        <taxon>Tuberaceae</taxon>
        <taxon>Choiromyces</taxon>
    </lineage>
</organism>
<dbReference type="Proteomes" id="UP000276215">
    <property type="component" value="Unassembled WGS sequence"/>
</dbReference>
<dbReference type="AlphaFoldDB" id="A0A3N4JWC2"/>
<feature type="region of interest" description="Disordered" evidence="1">
    <location>
        <begin position="1"/>
        <end position="72"/>
    </location>
</feature>